<feature type="non-terminal residue" evidence="2">
    <location>
        <position position="1"/>
    </location>
</feature>
<keyword evidence="2" id="KW-0808">Transferase</keyword>
<reference evidence="2 3" key="1">
    <citation type="submission" date="2020-06" db="EMBL/GenBank/DDBJ databases">
        <title>Dysbiosis in marine aquaculture revealed through microbiome analysis: reverse ecology for environmental sustainability.</title>
        <authorList>
            <person name="Haro-Moreno J.M."/>
            <person name="Coutinho F.H."/>
            <person name="Zaragoza-Solas A."/>
            <person name="Picazo A."/>
            <person name="Almagro-Moreno S."/>
            <person name="Lopez-Perez M."/>
        </authorList>
    </citation>
    <scope>NUCLEOTIDE SEQUENCE [LARGE SCALE GENOMIC DNA]</scope>
    <source>
        <strain evidence="2">MCMED-G41</strain>
    </source>
</reference>
<comment type="caution">
    <text evidence="2">The sequence shown here is derived from an EMBL/GenBank/DDBJ whole genome shotgun (WGS) entry which is preliminary data.</text>
</comment>
<sequence length="105" mass="11700">GMIFGGKNITDYAPDFWIIADQDGNDMGYVTSPWWSPELETNVALGWVPWSSSEIGTKLQVRLPDEYSEEPGVAAHGEIVDVPFRESVNPNKREVEKAKGLDFAE</sequence>
<evidence type="ECO:0000259" key="1">
    <source>
        <dbReference type="Pfam" id="PF08669"/>
    </source>
</evidence>
<dbReference type="AlphaFoldDB" id="A0A838XUT1"/>
<dbReference type="GO" id="GO:0016740">
    <property type="term" value="F:transferase activity"/>
    <property type="evidence" value="ECO:0007669"/>
    <property type="project" value="UniProtKB-KW"/>
</dbReference>
<name>A0A838XUT1_9GAMM</name>
<dbReference type="Pfam" id="PF08669">
    <property type="entry name" value="GCV_T_C"/>
    <property type="match status" value="1"/>
</dbReference>
<dbReference type="InterPro" id="IPR013977">
    <property type="entry name" value="GcvT_C"/>
</dbReference>
<accession>A0A838XUT1</accession>
<feature type="domain" description="Aminomethyltransferase C-terminal" evidence="1">
    <location>
        <begin position="22"/>
        <end position="65"/>
    </location>
</feature>
<dbReference type="EMBL" id="JACETL010000007">
    <property type="protein sequence ID" value="MBA4692354.1"/>
    <property type="molecule type" value="Genomic_DNA"/>
</dbReference>
<gene>
    <name evidence="2" type="ORF">H2072_01250</name>
</gene>
<evidence type="ECO:0000313" key="3">
    <source>
        <dbReference type="Proteomes" id="UP000551848"/>
    </source>
</evidence>
<dbReference type="Gene3D" id="2.40.30.110">
    <property type="entry name" value="Aminomethyltransferase beta-barrel domains"/>
    <property type="match status" value="1"/>
</dbReference>
<protein>
    <submittedName>
        <fullName evidence="2">Aminomethyl transferase family protein</fullName>
    </submittedName>
</protein>
<dbReference type="InterPro" id="IPR029043">
    <property type="entry name" value="GcvT/YgfZ_C"/>
</dbReference>
<evidence type="ECO:0000313" key="2">
    <source>
        <dbReference type="EMBL" id="MBA4692354.1"/>
    </source>
</evidence>
<proteinExistence type="predicted"/>
<organism evidence="2 3">
    <name type="scientific">SAR86 cluster bacterium</name>
    <dbReference type="NCBI Taxonomy" id="2030880"/>
    <lineage>
        <taxon>Bacteria</taxon>
        <taxon>Pseudomonadati</taxon>
        <taxon>Pseudomonadota</taxon>
        <taxon>Gammaproteobacteria</taxon>
        <taxon>SAR86 cluster</taxon>
    </lineage>
</organism>
<dbReference type="SUPFAM" id="SSF101790">
    <property type="entry name" value="Aminomethyltransferase beta-barrel domain"/>
    <property type="match status" value="1"/>
</dbReference>
<dbReference type="Proteomes" id="UP000551848">
    <property type="component" value="Unassembled WGS sequence"/>
</dbReference>